<dbReference type="InterPro" id="IPR050472">
    <property type="entry name" value="Anth_synth/Amidotransfase"/>
</dbReference>
<dbReference type="GO" id="GO:0005524">
    <property type="term" value="F:ATP binding"/>
    <property type="evidence" value="ECO:0007669"/>
    <property type="project" value="UniProtKB-UniRule"/>
</dbReference>
<dbReference type="NCBIfam" id="TIGR01368">
    <property type="entry name" value="CPSaseIIsmall"/>
    <property type="match status" value="1"/>
</dbReference>
<evidence type="ECO:0000256" key="10">
    <source>
        <dbReference type="ARBA" id="ARBA00049285"/>
    </source>
</evidence>
<dbReference type="PRINTS" id="PR00099">
    <property type="entry name" value="CPSGATASE"/>
</dbReference>
<keyword evidence="8 11" id="KW-0665">Pyrimidine biosynthesis</keyword>
<dbReference type="GO" id="GO:0004088">
    <property type="term" value="F:carbamoyl-phosphate synthase (glutamine-hydrolyzing) activity"/>
    <property type="evidence" value="ECO:0007669"/>
    <property type="project" value="UniProtKB-UniRule"/>
</dbReference>
<organism evidence="13 14">
    <name type="scientific">Thermus thermamylovorans</name>
    <dbReference type="NCBI Taxonomy" id="2509362"/>
    <lineage>
        <taxon>Bacteria</taxon>
        <taxon>Thermotogati</taxon>
        <taxon>Deinococcota</taxon>
        <taxon>Deinococci</taxon>
        <taxon>Thermales</taxon>
        <taxon>Thermaceae</taxon>
        <taxon>Thermus</taxon>
    </lineage>
</organism>
<dbReference type="PRINTS" id="PR00096">
    <property type="entry name" value="GATASE"/>
</dbReference>
<keyword evidence="14" id="KW-1185">Reference proteome</keyword>
<keyword evidence="11" id="KW-0028">Amino-acid biosynthesis</keyword>
<reference evidence="13 14" key="1">
    <citation type="submission" date="2019-02" db="EMBL/GenBank/DDBJ databases">
        <title>Thermus sp. a novel from hot spring.</title>
        <authorList>
            <person name="Zhao Z."/>
        </authorList>
    </citation>
    <scope>NUCLEOTIDE SEQUENCE [LARGE SCALE GENOMIC DNA]</scope>
    <source>
        <strain evidence="13 14">CFH 72773T</strain>
    </source>
</reference>
<keyword evidence="5 11" id="KW-0547">Nucleotide-binding</keyword>
<evidence type="ECO:0000256" key="1">
    <source>
        <dbReference type="ARBA" id="ARBA00004812"/>
    </source>
</evidence>
<accession>A0A4Q9B557</accession>
<dbReference type="EC" id="6.3.5.5" evidence="11"/>
<feature type="binding site" evidence="11">
    <location>
        <position position="242"/>
    </location>
    <ligand>
        <name>L-glutamine</name>
        <dbReference type="ChEBI" id="CHEBI:58359"/>
    </ligand>
</feature>
<dbReference type="InterPro" id="IPR029062">
    <property type="entry name" value="Class_I_gatase-like"/>
</dbReference>
<dbReference type="InterPro" id="IPR002474">
    <property type="entry name" value="CarbamoylP_synth_ssu_N"/>
</dbReference>
<evidence type="ECO:0000259" key="12">
    <source>
        <dbReference type="SMART" id="SM01097"/>
    </source>
</evidence>
<dbReference type="PRINTS" id="PR00097">
    <property type="entry name" value="ANTSNTHASEII"/>
</dbReference>
<feature type="binding site" evidence="11">
    <location>
        <position position="271"/>
    </location>
    <ligand>
        <name>L-glutamine</name>
        <dbReference type="ChEBI" id="CHEBI:58359"/>
    </ligand>
</feature>
<evidence type="ECO:0000256" key="9">
    <source>
        <dbReference type="ARBA" id="ARBA00048816"/>
    </source>
</evidence>
<dbReference type="SMART" id="SM01097">
    <property type="entry name" value="CPSase_sm_chain"/>
    <property type="match status" value="1"/>
</dbReference>
<gene>
    <name evidence="11 13" type="primary">carA</name>
    <name evidence="13" type="ORF">ETP66_05095</name>
</gene>
<sequence length="392" mass="43089">MGGMAKERAVLVLEDGTVYRGYAFGARGKTVGEVVFNTAQTGYQEIMTDPSYHGQIVVMTYPHQGNYGVNVYDMQSNRPWVKGFVAKEFSRVASNPRAQQTLGEFMEFYGVVGIEGIDTRALVRKIREGGVLKGAIAHASLYGSPDHAFTPEELLALRQEAKAWTDIDGRDMTPEVSTPLPYAWPTLRSGRRIVVMDFGIKHAIVENLAAQGFEILVVPGKTPASQIMALEPHGLLISNGPGDPSMPRYAHETIWKLMGLLPTFGICLGHQLLALAAGGRTYKMKFGHRGANHPVKNLLTGKVEITSQNHGYAVDIDSLREFKPTHINLNDGTLEGMAHARYPVFSVQYHPEAAPGPHDALYLFRRFLEEVEAFHGVTGLPVEKQRADGHGI</sequence>
<keyword evidence="7 11" id="KW-0315">Glutamine amidotransferase</keyword>
<comment type="similarity">
    <text evidence="3 11">Belongs to the CarA family.</text>
</comment>
<evidence type="ECO:0000256" key="7">
    <source>
        <dbReference type="ARBA" id="ARBA00022962"/>
    </source>
</evidence>
<keyword evidence="6 11" id="KW-0067">ATP-binding</keyword>
<comment type="catalytic activity">
    <reaction evidence="9 11">
        <text>hydrogencarbonate + L-glutamine + 2 ATP + H2O = carbamoyl phosphate + L-glutamate + 2 ADP + phosphate + 2 H(+)</text>
        <dbReference type="Rhea" id="RHEA:18633"/>
        <dbReference type="ChEBI" id="CHEBI:15377"/>
        <dbReference type="ChEBI" id="CHEBI:15378"/>
        <dbReference type="ChEBI" id="CHEBI:17544"/>
        <dbReference type="ChEBI" id="CHEBI:29985"/>
        <dbReference type="ChEBI" id="CHEBI:30616"/>
        <dbReference type="ChEBI" id="CHEBI:43474"/>
        <dbReference type="ChEBI" id="CHEBI:58228"/>
        <dbReference type="ChEBI" id="CHEBI:58359"/>
        <dbReference type="ChEBI" id="CHEBI:456216"/>
        <dbReference type="EC" id="6.3.5.5"/>
    </reaction>
</comment>
<evidence type="ECO:0000256" key="3">
    <source>
        <dbReference type="ARBA" id="ARBA00007800"/>
    </source>
</evidence>
<name>A0A4Q9B557_9DEIN</name>
<dbReference type="Pfam" id="PF00988">
    <property type="entry name" value="CPSase_sm_chain"/>
    <property type="match status" value="1"/>
</dbReference>
<proteinExistence type="inferred from homology"/>
<protein>
    <recommendedName>
        <fullName evidence="11">Carbamoyl phosphate synthase small chain</fullName>
        <ecNumber evidence="11">6.3.5.5</ecNumber>
    </recommendedName>
    <alternativeName>
        <fullName evidence="11">Carbamoyl phosphate synthetase glutamine chain</fullName>
    </alternativeName>
</protein>
<dbReference type="RefSeq" id="WP_130841244.1">
    <property type="nucleotide sequence ID" value="NZ_SIJL01000005.1"/>
</dbReference>
<feature type="active site" description="Nucleophile" evidence="11">
    <location>
        <position position="267"/>
    </location>
</feature>
<feature type="active site" evidence="11">
    <location>
        <position position="350"/>
    </location>
</feature>
<dbReference type="Gene3D" id="3.50.30.20">
    <property type="entry name" value="Carbamoyl-phosphate synthase small subunit, N-terminal domain"/>
    <property type="match status" value="1"/>
</dbReference>
<comment type="subunit">
    <text evidence="11">Composed of two chains; the small (or glutamine) chain promotes the hydrolysis of glutamine to ammonia, which is used by the large (or ammonia) chain to synthesize carbamoyl phosphate. Tetramer of heterodimers (alpha,beta)4.</text>
</comment>
<evidence type="ECO:0000256" key="5">
    <source>
        <dbReference type="ARBA" id="ARBA00022741"/>
    </source>
</evidence>
<dbReference type="InterPro" id="IPR017926">
    <property type="entry name" value="GATASE"/>
</dbReference>
<dbReference type="InterPro" id="IPR006274">
    <property type="entry name" value="CarbamoylP_synth_ssu"/>
</dbReference>
<feature type="domain" description="Carbamoyl-phosphate synthase small subunit N-terminal" evidence="12">
    <location>
        <begin position="7"/>
        <end position="137"/>
    </location>
</feature>
<keyword evidence="4 11" id="KW-0436">Ligase</keyword>
<dbReference type="FunFam" id="3.50.30.20:FF:000001">
    <property type="entry name" value="Carbamoyl-phosphate synthase small chain"/>
    <property type="match status" value="1"/>
</dbReference>
<feature type="binding site" evidence="11">
    <location>
        <position position="268"/>
    </location>
    <ligand>
        <name>L-glutamine</name>
        <dbReference type="ChEBI" id="CHEBI:58359"/>
    </ligand>
</feature>
<dbReference type="CDD" id="cd01744">
    <property type="entry name" value="GATase1_CPSase"/>
    <property type="match status" value="1"/>
</dbReference>
<dbReference type="OrthoDB" id="9804328at2"/>
<dbReference type="HAMAP" id="MF_01209">
    <property type="entry name" value="CPSase_S_chain"/>
    <property type="match status" value="1"/>
</dbReference>
<evidence type="ECO:0000313" key="13">
    <source>
        <dbReference type="EMBL" id="TBH20795.1"/>
    </source>
</evidence>
<dbReference type="GO" id="GO:0006207">
    <property type="term" value="P:'de novo' pyrimidine nucleobase biosynthetic process"/>
    <property type="evidence" value="ECO:0007669"/>
    <property type="project" value="InterPro"/>
</dbReference>
<keyword evidence="11" id="KW-0055">Arginine biosynthesis</keyword>
<dbReference type="PROSITE" id="PS51273">
    <property type="entry name" value="GATASE_TYPE_1"/>
    <property type="match status" value="1"/>
</dbReference>
<dbReference type="UniPathway" id="UPA00070">
    <property type="reaction ID" value="UER00115"/>
</dbReference>
<dbReference type="Proteomes" id="UP000292858">
    <property type="component" value="Unassembled WGS sequence"/>
</dbReference>
<dbReference type="PANTHER" id="PTHR43418">
    <property type="entry name" value="MULTIFUNCTIONAL TRYPTOPHAN BIOSYNTHESIS PROTEIN-RELATED"/>
    <property type="match status" value="1"/>
</dbReference>
<dbReference type="EMBL" id="SIJL01000005">
    <property type="protein sequence ID" value="TBH20795.1"/>
    <property type="molecule type" value="Genomic_DNA"/>
</dbReference>
<dbReference type="NCBIfam" id="NF009475">
    <property type="entry name" value="PRK12838.1"/>
    <property type="match status" value="1"/>
</dbReference>
<dbReference type="GO" id="GO:0006526">
    <property type="term" value="P:L-arginine biosynthetic process"/>
    <property type="evidence" value="ECO:0007669"/>
    <property type="project" value="UniProtKB-UniRule"/>
</dbReference>
<dbReference type="SUPFAM" id="SSF52317">
    <property type="entry name" value="Class I glutamine amidotransferase-like"/>
    <property type="match status" value="1"/>
</dbReference>
<dbReference type="Pfam" id="PF00117">
    <property type="entry name" value="GATase"/>
    <property type="match status" value="1"/>
</dbReference>
<evidence type="ECO:0000256" key="8">
    <source>
        <dbReference type="ARBA" id="ARBA00022975"/>
    </source>
</evidence>
<dbReference type="InterPro" id="IPR036480">
    <property type="entry name" value="CarbP_synth_ssu_N_sf"/>
</dbReference>
<evidence type="ECO:0000313" key="14">
    <source>
        <dbReference type="Proteomes" id="UP000292858"/>
    </source>
</evidence>
<evidence type="ECO:0000256" key="11">
    <source>
        <dbReference type="HAMAP-Rule" id="MF_01209"/>
    </source>
</evidence>
<feature type="region of interest" description="CPSase" evidence="11">
    <location>
        <begin position="1"/>
        <end position="191"/>
    </location>
</feature>
<dbReference type="SUPFAM" id="SSF52021">
    <property type="entry name" value="Carbamoyl phosphate synthetase, small subunit N-terminal domain"/>
    <property type="match status" value="1"/>
</dbReference>
<dbReference type="UniPathway" id="UPA00068">
    <property type="reaction ID" value="UER00171"/>
</dbReference>
<comment type="pathway">
    <text evidence="1 11">Pyrimidine metabolism; UMP biosynthesis via de novo pathway; (S)-dihydroorotate from bicarbonate: step 1/3.</text>
</comment>
<feature type="binding site" evidence="11">
    <location>
        <position position="311"/>
    </location>
    <ligand>
        <name>L-glutamine</name>
        <dbReference type="ChEBI" id="CHEBI:58359"/>
    </ligand>
</feature>
<feature type="binding site" evidence="11">
    <location>
        <position position="240"/>
    </location>
    <ligand>
        <name>L-glutamine</name>
        <dbReference type="ChEBI" id="CHEBI:58359"/>
    </ligand>
</feature>
<feature type="active site" evidence="11">
    <location>
        <position position="352"/>
    </location>
</feature>
<evidence type="ECO:0000256" key="4">
    <source>
        <dbReference type="ARBA" id="ARBA00022598"/>
    </source>
</evidence>
<comment type="pathway">
    <text evidence="2 11">Amino-acid biosynthesis; L-arginine biosynthesis; carbamoyl phosphate from bicarbonate: step 1/1.</text>
</comment>
<dbReference type="GO" id="GO:0004359">
    <property type="term" value="F:glutaminase activity"/>
    <property type="evidence" value="ECO:0007669"/>
    <property type="project" value="RHEA"/>
</dbReference>
<comment type="catalytic activity">
    <reaction evidence="10 11">
        <text>L-glutamine + H2O = L-glutamate + NH4(+)</text>
        <dbReference type="Rhea" id="RHEA:15889"/>
        <dbReference type="ChEBI" id="CHEBI:15377"/>
        <dbReference type="ChEBI" id="CHEBI:28938"/>
        <dbReference type="ChEBI" id="CHEBI:29985"/>
        <dbReference type="ChEBI" id="CHEBI:58359"/>
    </reaction>
</comment>
<feature type="binding site" evidence="11">
    <location>
        <position position="312"/>
    </location>
    <ligand>
        <name>L-glutamine</name>
        <dbReference type="ChEBI" id="CHEBI:58359"/>
    </ligand>
</feature>
<comment type="function">
    <text evidence="11">Small subunit of the glutamine-dependent carbamoyl phosphate synthetase (CPSase). CPSase catalyzes the formation of carbamoyl phosphate from the ammonia moiety of glutamine, carbonate, and phosphate donated by ATP, constituting the first step of 2 biosynthetic pathways, one leading to arginine and/or urea and the other to pyrimidine nucleotides. The small subunit (glutamine amidotransferase) binds and cleaves glutamine to supply the large subunit with the substrate ammonia.</text>
</comment>
<feature type="binding site" evidence="11">
    <location>
        <position position="51"/>
    </location>
    <ligand>
        <name>L-glutamine</name>
        <dbReference type="ChEBI" id="CHEBI:58359"/>
    </ligand>
</feature>
<dbReference type="AlphaFoldDB" id="A0A4Q9B557"/>
<feature type="binding site" evidence="11">
    <location>
        <position position="309"/>
    </location>
    <ligand>
        <name>L-glutamine</name>
        <dbReference type="ChEBI" id="CHEBI:58359"/>
    </ligand>
</feature>
<comment type="caution">
    <text evidence="13">The sequence shown here is derived from an EMBL/GenBank/DDBJ whole genome shotgun (WGS) entry which is preliminary data.</text>
</comment>
<evidence type="ECO:0000256" key="6">
    <source>
        <dbReference type="ARBA" id="ARBA00022840"/>
    </source>
</evidence>
<evidence type="ECO:0000256" key="2">
    <source>
        <dbReference type="ARBA" id="ARBA00005077"/>
    </source>
</evidence>
<dbReference type="Gene3D" id="3.40.50.880">
    <property type="match status" value="1"/>
</dbReference>
<dbReference type="GO" id="GO:0044205">
    <property type="term" value="P:'de novo' UMP biosynthetic process"/>
    <property type="evidence" value="ECO:0007669"/>
    <property type="project" value="UniProtKB-UniRule"/>
</dbReference>
<dbReference type="InterPro" id="IPR035686">
    <property type="entry name" value="CPSase_GATase1"/>
</dbReference>
<dbReference type="GO" id="GO:0006541">
    <property type="term" value="P:glutamine metabolic process"/>
    <property type="evidence" value="ECO:0007669"/>
    <property type="project" value="InterPro"/>
</dbReference>
<dbReference type="PANTHER" id="PTHR43418:SF7">
    <property type="entry name" value="CARBAMOYL-PHOSPHATE SYNTHASE SMALL CHAIN"/>
    <property type="match status" value="1"/>
</dbReference>